<keyword evidence="2 7" id="KW-0732">Signal</keyword>
<dbReference type="Gene3D" id="3.30.1370.120">
    <property type="match status" value="1"/>
</dbReference>
<feature type="signal peptide" evidence="7">
    <location>
        <begin position="1"/>
        <end position="20"/>
    </location>
</feature>
<dbReference type="GO" id="GO:0015627">
    <property type="term" value="C:type II protein secretion system complex"/>
    <property type="evidence" value="ECO:0007669"/>
    <property type="project" value="TreeGrafter"/>
</dbReference>
<dbReference type="Pfam" id="PF00263">
    <property type="entry name" value="Secretin"/>
    <property type="match status" value="1"/>
</dbReference>
<keyword evidence="3" id="KW-0472">Membrane</keyword>
<dbReference type="EMBL" id="BCMS01000003">
    <property type="protein sequence ID" value="GAQ23544.1"/>
    <property type="molecule type" value="Genomic_DNA"/>
</dbReference>
<evidence type="ECO:0000256" key="3">
    <source>
        <dbReference type="ARBA" id="ARBA00023136"/>
    </source>
</evidence>
<evidence type="ECO:0000259" key="9">
    <source>
        <dbReference type="Pfam" id="PF03958"/>
    </source>
</evidence>
<evidence type="ECO:0000256" key="1">
    <source>
        <dbReference type="ARBA" id="ARBA00004370"/>
    </source>
</evidence>
<keyword evidence="5" id="KW-0813">Transport</keyword>
<name>A0A100HMP5_9DEIO</name>
<dbReference type="GO" id="GO:0009279">
    <property type="term" value="C:cell outer membrane"/>
    <property type="evidence" value="ECO:0007669"/>
    <property type="project" value="UniProtKB-SubCell"/>
</dbReference>
<feature type="domain" description="NolW-like" evidence="9">
    <location>
        <begin position="401"/>
        <end position="506"/>
    </location>
</feature>
<gene>
    <name evidence="10" type="ORF">DEIGR_310063</name>
</gene>
<dbReference type="InterPro" id="IPR050810">
    <property type="entry name" value="Bact_Secretion_Sys_Channel"/>
</dbReference>
<reference evidence="11" key="1">
    <citation type="submission" date="2015-11" db="EMBL/GenBank/DDBJ databases">
        <title>Draft Genome Sequence of the Radioresistant Bacterium Deinococcus grandis, Isolated from Freshwater Fish in Japan.</title>
        <authorList>
            <person name="Satoh K."/>
            <person name="Onodera T."/>
            <person name="Omoso K."/>
            <person name="Takeda-Yano K."/>
            <person name="Katayama T."/>
            <person name="Oono Y."/>
            <person name="Narumi I."/>
        </authorList>
    </citation>
    <scope>NUCLEOTIDE SEQUENCE [LARGE SCALE GENOMIC DNA]</scope>
    <source>
        <strain evidence="11">ATCC 43672</strain>
    </source>
</reference>
<feature type="region of interest" description="Disordered" evidence="6">
    <location>
        <begin position="427"/>
        <end position="465"/>
    </location>
</feature>
<dbReference type="InterPro" id="IPR038591">
    <property type="entry name" value="NolW-like_sf"/>
</dbReference>
<evidence type="ECO:0000313" key="11">
    <source>
        <dbReference type="Proteomes" id="UP000056209"/>
    </source>
</evidence>
<evidence type="ECO:0000256" key="5">
    <source>
        <dbReference type="RuleBase" id="RU004004"/>
    </source>
</evidence>
<feature type="compositionally biased region" description="Low complexity" evidence="6">
    <location>
        <begin position="432"/>
        <end position="465"/>
    </location>
</feature>
<dbReference type="InterPro" id="IPR005644">
    <property type="entry name" value="NolW-like"/>
</dbReference>
<dbReference type="GO" id="GO:0009306">
    <property type="term" value="P:protein secretion"/>
    <property type="evidence" value="ECO:0007669"/>
    <property type="project" value="InterPro"/>
</dbReference>
<dbReference type="Pfam" id="PF03958">
    <property type="entry name" value="Secretin_N"/>
    <property type="match status" value="1"/>
</dbReference>
<dbReference type="PANTHER" id="PTHR30332:SF17">
    <property type="entry name" value="TYPE IV PILIATION SYSTEM PROTEIN DR_0774-RELATED"/>
    <property type="match status" value="1"/>
</dbReference>
<accession>A0A100HMP5</accession>
<proteinExistence type="inferred from homology"/>
<comment type="subcellular location">
    <subcellularLocation>
        <location evidence="5">Cell outer membrane</location>
    </subcellularLocation>
    <subcellularLocation>
        <location evidence="1">Membrane</location>
    </subcellularLocation>
</comment>
<evidence type="ECO:0000313" key="10">
    <source>
        <dbReference type="EMBL" id="GAQ23544.1"/>
    </source>
</evidence>
<dbReference type="AlphaFoldDB" id="A0A100HMP5"/>
<dbReference type="PROSITE" id="PS00875">
    <property type="entry name" value="T2SP_D"/>
    <property type="match status" value="1"/>
</dbReference>
<sequence>MNRMLTLMLALSSASFTAYAATPAAVAATPALAVTLPSNPKLAKTVTVTLPSGAPLSTVLTAIAKATGLTLLSRDIPSVPVTLSIKGLTGKAALERLLSLYSDKIAAQLIGDTLVIAPPGAINALLTAPKPILVTVPVLLTADDAARLATLTGTTIVPVGEASIVSGTAEQVAQVQALLTTQVSTPAAPGTITDSVPMTRTDPDLARTTLAALHDVKLFAAYGRAYLQAPSAAALTAAKITLAQLEKDAPDRPAAASDQDPVPLAVPPADVQQQRTIQTSLSADLVTRIAASVSSTLKPTPLDAGTYVLRGPADDLTAFQTALSAAEVREAMRVIVVYPDVSSGTDATLKEIFPNASVRVVSGGLEVRATPIEQVRVSAYLQQVRLGAPTPPPTMEAVTLRVPLAYATAATLVQQLGTLYAQDGTKAEGGEKATTGTAAQGTGSTASSTTQGSTPSTSQSAGQSAGATLIGGVRVIADDRTRSVVLTGNPDAVARVKRTIKDLDEQLPDVRMALRIEQISGSNGSDLGLDWKVGVGGFSIGHTDGALTAGYSAGLSPVSVEAKLQAARTSGRANTLLDTSFVAQDGRPSVFRNGGQLLLPVTNTSTGGGTSTTTQTRETYDYGLNVTLTPRLSPDGRVELQIQLDLGQTPRAGVQNSILVEKQTLTTIATVTPGETLLLGGVLSTDDSATKKGVPILSEIPVLGALFGKTSVTKGTSVLLISLQAADRSDTRGPAVPTVTPGAGVTQIKIPGR</sequence>
<evidence type="ECO:0000256" key="7">
    <source>
        <dbReference type="SAM" id="SignalP"/>
    </source>
</evidence>
<keyword evidence="11" id="KW-1185">Reference proteome</keyword>
<evidence type="ECO:0000256" key="6">
    <source>
        <dbReference type="SAM" id="MobiDB-lite"/>
    </source>
</evidence>
<dbReference type="InterPro" id="IPR004845">
    <property type="entry name" value="T2SS_GspD_CS"/>
</dbReference>
<dbReference type="PANTHER" id="PTHR30332">
    <property type="entry name" value="PROBABLE GENERAL SECRETION PATHWAY PROTEIN D"/>
    <property type="match status" value="1"/>
</dbReference>
<organism evidence="10 11">
    <name type="scientific">Deinococcus grandis</name>
    <dbReference type="NCBI Taxonomy" id="57498"/>
    <lineage>
        <taxon>Bacteria</taxon>
        <taxon>Thermotogati</taxon>
        <taxon>Deinococcota</taxon>
        <taxon>Deinococci</taxon>
        <taxon>Deinococcales</taxon>
        <taxon>Deinococcaceae</taxon>
        <taxon>Deinococcus</taxon>
    </lineage>
</organism>
<comment type="similarity">
    <text evidence="4">Belongs to the bacterial secretin family.</text>
</comment>
<feature type="domain" description="Type II/III secretion system secretin-like" evidence="8">
    <location>
        <begin position="567"/>
        <end position="724"/>
    </location>
</feature>
<feature type="chain" id="PRO_5007086665" evidence="7">
    <location>
        <begin position="21"/>
        <end position="753"/>
    </location>
</feature>
<dbReference type="Proteomes" id="UP000056209">
    <property type="component" value="Unassembled WGS sequence"/>
</dbReference>
<comment type="caution">
    <text evidence="10">The sequence shown here is derived from an EMBL/GenBank/DDBJ whole genome shotgun (WGS) entry which is preliminary data.</text>
</comment>
<dbReference type="InterPro" id="IPR004846">
    <property type="entry name" value="T2SS/T3SS_dom"/>
</dbReference>
<evidence type="ECO:0000256" key="4">
    <source>
        <dbReference type="RuleBase" id="RU004003"/>
    </source>
</evidence>
<protein>
    <submittedName>
        <fullName evidence="10">Type IV pilus assembly protein PilQ</fullName>
    </submittedName>
</protein>
<evidence type="ECO:0000259" key="8">
    <source>
        <dbReference type="Pfam" id="PF00263"/>
    </source>
</evidence>
<evidence type="ECO:0000256" key="2">
    <source>
        <dbReference type="ARBA" id="ARBA00022729"/>
    </source>
</evidence>